<dbReference type="Gene3D" id="3.40.50.1820">
    <property type="entry name" value="alpha/beta hydrolase"/>
    <property type="match status" value="1"/>
</dbReference>
<reference evidence="3" key="1">
    <citation type="submission" date="2017-04" db="EMBL/GenBank/DDBJ databases">
        <title>Population genomics of picophytoplankton unveils novel chromosome hypervariability.</title>
        <authorList>
            <consortium name="DOE Joint Genome Institute"/>
            <person name="Blanc-Mathieu R."/>
            <person name="Krasovec M."/>
            <person name="Hebrard M."/>
            <person name="Yau S."/>
            <person name="Desgranges E."/>
            <person name="Martin J."/>
            <person name="Schackwitz W."/>
            <person name="Kuo A."/>
            <person name="Salin G."/>
            <person name="Donnadieu C."/>
            <person name="Desdevises Y."/>
            <person name="Sanchez-Ferandin S."/>
            <person name="Moreau H."/>
            <person name="Rivals E."/>
            <person name="Grigoriev I.V."/>
            <person name="Grimsley N."/>
            <person name="Eyre-Walker A."/>
            <person name="Piganeau G."/>
        </authorList>
    </citation>
    <scope>NUCLEOTIDE SEQUENCE [LARGE SCALE GENOMIC DNA]</scope>
    <source>
        <strain evidence="3">RCC 1115</strain>
    </source>
</reference>
<dbReference type="AlphaFoldDB" id="A0A1Y5I5Y6"/>
<dbReference type="InterPro" id="IPR029058">
    <property type="entry name" value="AB_hydrolase_fold"/>
</dbReference>
<evidence type="ECO:0000256" key="1">
    <source>
        <dbReference type="ARBA" id="ARBA00022801"/>
    </source>
</evidence>
<feature type="non-terminal residue" evidence="3">
    <location>
        <position position="1"/>
    </location>
</feature>
<protein>
    <submittedName>
        <fullName evidence="3">Serine hydrolase FSH</fullName>
    </submittedName>
</protein>
<dbReference type="eggNOG" id="KOG2551">
    <property type="taxonomic scope" value="Eukaryota"/>
</dbReference>
<sequence>MGVVVVASASVNADGTGAPTKRRMLALHGKGGNARAFARQLAPLCDATSEHWEWHFADGGTIEPNPGGRGWWALRPGERTFNASELPGVEDSIAMVRETGPWAGIFGFSQGAMLAALVMAEDQSCVTECAIIAGAAWPTCVAHKLERMENGQMDVTPTRSLHIIGASDAINPPEQALRVARAFGLSASVLNHDGGHIVPMDEKSMEQYVQFINAS</sequence>
<dbReference type="PANTHER" id="PTHR48070">
    <property type="entry name" value="ESTERASE OVCA2"/>
    <property type="match status" value="1"/>
</dbReference>
<evidence type="ECO:0000313" key="3">
    <source>
        <dbReference type="EMBL" id="OUS44959.1"/>
    </source>
</evidence>
<dbReference type="GO" id="GO:0005737">
    <property type="term" value="C:cytoplasm"/>
    <property type="evidence" value="ECO:0007669"/>
    <property type="project" value="TreeGrafter"/>
</dbReference>
<evidence type="ECO:0000259" key="2">
    <source>
        <dbReference type="Pfam" id="PF03959"/>
    </source>
</evidence>
<keyword evidence="1 3" id="KW-0378">Hydrolase</keyword>
<dbReference type="Pfam" id="PF03959">
    <property type="entry name" value="FSH1"/>
    <property type="match status" value="1"/>
</dbReference>
<accession>A0A1Y5I5Y6</accession>
<proteinExistence type="predicted"/>
<dbReference type="GO" id="GO:0005634">
    <property type="term" value="C:nucleus"/>
    <property type="evidence" value="ECO:0007669"/>
    <property type="project" value="TreeGrafter"/>
</dbReference>
<dbReference type="InterPro" id="IPR050593">
    <property type="entry name" value="LovG"/>
</dbReference>
<evidence type="ECO:0000313" key="4">
    <source>
        <dbReference type="EMBL" id="OUS48202.1"/>
    </source>
</evidence>
<dbReference type="SUPFAM" id="SSF53474">
    <property type="entry name" value="alpha/beta-Hydrolases"/>
    <property type="match status" value="1"/>
</dbReference>
<name>A0A1Y5I5Y6_OSTTA</name>
<dbReference type="EMBL" id="KZ155776">
    <property type="protein sequence ID" value="OUS48202.1"/>
    <property type="molecule type" value="Genomic_DNA"/>
</dbReference>
<dbReference type="GO" id="GO:0016787">
    <property type="term" value="F:hydrolase activity"/>
    <property type="evidence" value="ECO:0007669"/>
    <property type="project" value="UniProtKB-KW"/>
</dbReference>
<dbReference type="InterPro" id="IPR005645">
    <property type="entry name" value="FSH-like_dom"/>
</dbReference>
<dbReference type="EMBL" id="KZ155794">
    <property type="protein sequence ID" value="OUS44959.1"/>
    <property type="molecule type" value="Genomic_DNA"/>
</dbReference>
<gene>
    <name evidence="4" type="ORF">BE221DRAFT_190589</name>
    <name evidence="3" type="ORF">BE221DRAFT_195455</name>
</gene>
<dbReference type="PANTHER" id="PTHR48070:SF6">
    <property type="entry name" value="ESTERASE OVCA2"/>
    <property type="match status" value="1"/>
</dbReference>
<dbReference type="Proteomes" id="UP000195557">
    <property type="component" value="Unassembled WGS sequence"/>
</dbReference>
<organism evidence="3">
    <name type="scientific">Ostreococcus tauri</name>
    <name type="common">Marine green alga</name>
    <dbReference type="NCBI Taxonomy" id="70448"/>
    <lineage>
        <taxon>Eukaryota</taxon>
        <taxon>Viridiplantae</taxon>
        <taxon>Chlorophyta</taxon>
        <taxon>Mamiellophyceae</taxon>
        <taxon>Mamiellales</taxon>
        <taxon>Bathycoccaceae</taxon>
        <taxon>Ostreococcus</taxon>
    </lineage>
</organism>
<feature type="domain" description="Serine hydrolase" evidence="2">
    <location>
        <begin position="20"/>
        <end position="207"/>
    </location>
</feature>